<feature type="domain" description="AMP-binding enzyme C-terminal" evidence="2">
    <location>
        <begin position="415"/>
        <end position="490"/>
    </location>
</feature>
<dbReference type="Gene3D" id="3.30.300.30">
    <property type="match status" value="1"/>
</dbReference>
<dbReference type="InterPro" id="IPR042099">
    <property type="entry name" value="ANL_N_sf"/>
</dbReference>
<keyword evidence="4" id="KW-1185">Reference proteome</keyword>
<dbReference type="InterPro" id="IPR045851">
    <property type="entry name" value="AMP-bd_C_sf"/>
</dbReference>
<evidence type="ECO:0000313" key="3">
    <source>
        <dbReference type="EMBL" id="RAL24126.1"/>
    </source>
</evidence>
<evidence type="ECO:0000313" key="4">
    <source>
        <dbReference type="Proteomes" id="UP000251213"/>
    </source>
</evidence>
<dbReference type="OrthoDB" id="9757771at2"/>
<gene>
    <name evidence="3" type="ORF">DL897_10575</name>
</gene>
<dbReference type="Proteomes" id="UP000251213">
    <property type="component" value="Unassembled WGS sequence"/>
</dbReference>
<dbReference type="Pfam" id="PF13193">
    <property type="entry name" value="AMP-binding_C"/>
    <property type="match status" value="1"/>
</dbReference>
<dbReference type="RefSeq" id="WP_113659119.1">
    <property type="nucleotide sequence ID" value="NZ_KZ845667.1"/>
</dbReference>
<protein>
    <recommendedName>
        <fullName evidence="5">Long-chain fatty acid--CoA ligase</fullName>
    </recommendedName>
</protein>
<dbReference type="PANTHER" id="PTHR24096">
    <property type="entry name" value="LONG-CHAIN-FATTY-ACID--COA LIGASE"/>
    <property type="match status" value="1"/>
</dbReference>
<sequence length="503" mass="56728">MYFNLTDFITKQALQIPEHIAVCDQKEQFTYYSFNYRVNQTVTWLQSREVQYGDRVAFLCENHVQALVLFIAIIRLGAIAIPLRTFLKSDEIDYMLSDSGAKILLYDPHFTNQVKPLYFHYDSNVLVPLDAHFQSSVSDLHAFEPSDLTTKITDPLMISYTSGTTGKPKGAIITHQNLWAALTYQNLFSTFSDSPQQQIRLLTLKPLSHMTGVLLCLSSLYTGSMNIIRSKLSPSEVWELVDKESIHFFIAVPSELRILLQDPTLPSRNLTSLRTITTGGAPIPSDLFTLCQEKGILLTHGYASTETGQLSIWHPKMGLDKRQTDGLIFSHVRVKIIDPVTKQTLSTGEIGEIIIKSPTVFAGYWNSPSLTESSFLQGWYRTGDFGKLDSEGFVTIMGRLKDMIIRDGVNIYPAEVESVVQELDEVQDVAVVGCTDLIEGEIPWIIVVKKENSKLTEEQILNYARSKLADHKCGNHVRFVNTLPYNEIGKVMKHKLKQQLGLN</sequence>
<name>A0A364K448_9BACL</name>
<accession>A0A364K448</accession>
<organism evidence="3 4">
    <name type="scientific">Thermoflavimicrobium daqui</name>
    <dbReference type="NCBI Taxonomy" id="2137476"/>
    <lineage>
        <taxon>Bacteria</taxon>
        <taxon>Bacillati</taxon>
        <taxon>Bacillota</taxon>
        <taxon>Bacilli</taxon>
        <taxon>Bacillales</taxon>
        <taxon>Thermoactinomycetaceae</taxon>
        <taxon>Thermoflavimicrobium</taxon>
    </lineage>
</organism>
<dbReference type="InterPro" id="IPR000873">
    <property type="entry name" value="AMP-dep_synth/lig_dom"/>
</dbReference>
<dbReference type="PANTHER" id="PTHR24096:SF267">
    <property type="entry name" value="MALONATE--COA LIGASE ACSF3, MITOCHONDRIAL"/>
    <property type="match status" value="1"/>
</dbReference>
<reference evidence="3 4" key="1">
    <citation type="submission" date="2018-06" db="EMBL/GenBank/DDBJ databases">
        <title>Thermoflavimicrobium daqus sp. nov., a thermophilic microbe isolated from Moutai-flavour Daqu.</title>
        <authorList>
            <person name="Wang X."/>
            <person name="Zhou H."/>
        </authorList>
    </citation>
    <scope>NUCLEOTIDE SEQUENCE [LARGE SCALE GENOMIC DNA]</scope>
    <source>
        <strain evidence="3 4">FBKL4.011</strain>
    </source>
</reference>
<dbReference type="Pfam" id="PF00501">
    <property type="entry name" value="AMP-binding"/>
    <property type="match status" value="1"/>
</dbReference>
<evidence type="ECO:0000259" key="2">
    <source>
        <dbReference type="Pfam" id="PF13193"/>
    </source>
</evidence>
<dbReference type="SUPFAM" id="SSF56801">
    <property type="entry name" value="Acetyl-CoA synthetase-like"/>
    <property type="match status" value="1"/>
</dbReference>
<dbReference type="InterPro" id="IPR025110">
    <property type="entry name" value="AMP-bd_C"/>
</dbReference>
<dbReference type="EMBL" id="QJKK01000005">
    <property type="protein sequence ID" value="RAL24126.1"/>
    <property type="molecule type" value="Genomic_DNA"/>
</dbReference>
<dbReference type="PROSITE" id="PS00455">
    <property type="entry name" value="AMP_BINDING"/>
    <property type="match status" value="1"/>
</dbReference>
<evidence type="ECO:0008006" key="5">
    <source>
        <dbReference type="Google" id="ProtNLM"/>
    </source>
</evidence>
<dbReference type="GO" id="GO:0016405">
    <property type="term" value="F:CoA-ligase activity"/>
    <property type="evidence" value="ECO:0007669"/>
    <property type="project" value="TreeGrafter"/>
</dbReference>
<dbReference type="InterPro" id="IPR020845">
    <property type="entry name" value="AMP-binding_CS"/>
</dbReference>
<comment type="caution">
    <text evidence="3">The sequence shown here is derived from an EMBL/GenBank/DDBJ whole genome shotgun (WGS) entry which is preliminary data.</text>
</comment>
<reference evidence="3 4" key="2">
    <citation type="submission" date="2018-06" db="EMBL/GenBank/DDBJ databases">
        <authorList>
            <person name="Zhirakovskaya E."/>
        </authorList>
    </citation>
    <scope>NUCLEOTIDE SEQUENCE [LARGE SCALE GENOMIC DNA]</scope>
    <source>
        <strain evidence="3 4">FBKL4.011</strain>
    </source>
</reference>
<proteinExistence type="predicted"/>
<evidence type="ECO:0000259" key="1">
    <source>
        <dbReference type="Pfam" id="PF00501"/>
    </source>
</evidence>
<feature type="domain" description="AMP-dependent synthetase/ligase" evidence="1">
    <location>
        <begin position="11"/>
        <end position="365"/>
    </location>
</feature>
<dbReference type="AlphaFoldDB" id="A0A364K448"/>
<dbReference type="Gene3D" id="3.40.50.12780">
    <property type="entry name" value="N-terminal domain of ligase-like"/>
    <property type="match status" value="1"/>
</dbReference>